<organism evidence="2 3">
    <name type="scientific">Paractinoplanes pyxinae</name>
    <dbReference type="NCBI Taxonomy" id="2997416"/>
    <lineage>
        <taxon>Bacteria</taxon>
        <taxon>Bacillati</taxon>
        <taxon>Actinomycetota</taxon>
        <taxon>Actinomycetes</taxon>
        <taxon>Micromonosporales</taxon>
        <taxon>Micromonosporaceae</taxon>
        <taxon>Paractinoplanes</taxon>
    </lineage>
</organism>
<reference evidence="2" key="1">
    <citation type="submission" date="2022-11" db="EMBL/GenBank/DDBJ databases">
        <authorList>
            <person name="Somphong A."/>
            <person name="Phongsopitanun W."/>
        </authorList>
    </citation>
    <scope>NUCLEOTIDE SEQUENCE</scope>
    <source>
        <strain evidence="2">Pm04-4</strain>
    </source>
</reference>
<feature type="domain" description="Transposase IS30-like HTH" evidence="1">
    <location>
        <begin position="10"/>
        <end position="42"/>
    </location>
</feature>
<dbReference type="InterPro" id="IPR025246">
    <property type="entry name" value="IS30-like_HTH"/>
</dbReference>
<dbReference type="RefSeq" id="WP_267565754.1">
    <property type="nucleotide sequence ID" value="NZ_JAPNTZ010000009.1"/>
</dbReference>
<dbReference type="Proteomes" id="UP001151002">
    <property type="component" value="Unassembled WGS sequence"/>
</dbReference>
<dbReference type="EMBL" id="JAPNTZ010000009">
    <property type="protein sequence ID" value="MCY1141367.1"/>
    <property type="molecule type" value="Genomic_DNA"/>
</dbReference>
<gene>
    <name evidence="2" type="ORF">OWR29_25495</name>
</gene>
<comment type="caution">
    <text evidence="2">The sequence shown here is derived from an EMBL/GenBank/DDBJ whole genome shotgun (WGS) entry which is preliminary data.</text>
</comment>
<accession>A0ABT4B4E1</accession>
<proteinExistence type="predicted"/>
<name>A0ABT4B4E1_9ACTN</name>
<evidence type="ECO:0000313" key="3">
    <source>
        <dbReference type="Proteomes" id="UP001151002"/>
    </source>
</evidence>
<dbReference type="Pfam" id="PF13936">
    <property type="entry name" value="HTH_38"/>
    <property type="match status" value="1"/>
</dbReference>
<evidence type="ECO:0000259" key="1">
    <source>
        <dbReference type="Pfam" id="PF13936"/>
    </source>
</evidence>
<protein>
    <submittedName>
        <fullName evidence="2">Helix-turn-helix domain-containing protein</fullName>
    </submittedName>
</protein>
<keyword evidence="3" id="KW-1185">Reference proteome</keyword>
<sequence>MANAHRPILDQERDRVRELHAAGASRNAIARELRRSGRTISRIAAELDLTFERSDQTRSATVAKVADGQARRAQLQLDALDAAGRLFGQMFAETKVYNFGGKENDYNERTHPEPPFRDKRDIATAIKALADTALKLAEYDKATGHEDEKSMLGDLFDQLRQARDADRQDAA</sequence>
<evidence type="ECO:0000313" key="2">
    <source>
        <dbReference type="EMBL" id="MCY1141367.1"/>
    </source>
</evidence>